<evidence type="ECO:0000313" key="3">
    <source>
        <dbReference type="Proteomes" id="UP000724672"/>
    </source>
</evidence>
<proteinExistence type="predicted"/>
<dbReference type="Pfam" id="PF11823">
    <property type="entry name" value="Se_S_carrier"/>
    <property type="match status" value="1"/>
</dbReference>
<dbReference type="EMBL" id="WSFT01000053">
    <property type="protein sequence ID" value="MBS4540053.1"/>
    <property type="molecule type" value="Genomic_DNA"/>
</dbReference>
<accession>A0A942ZA70</accession>
<name>A0A942ZA70_9FIRM</name>
<dbReference type="Proteomes" id="UP000724672">
    <property type="component" value="Unassembled WGS sequence"/>
</dbReference>
<gene>
    <name evidence="2" type="ORF">GOQ27_16365</name>
</gene>
<sequence length="97" mass="11280">MNATYINNQKYYLAIFDSKNHAIGLYYSLQKKGIKKFNLVSAPCQLKEGCNYSIKFENLDDYKTIQNLIPNNNIGVELYEIIRKNGRKEITKIETPI</sequence>
<reference evidence="2" key="1">
    <citation type="submission" date="2019-12" db="EMBL/GenBank/DDBJ databases">
        <title>Clostridiaceae gen. nov. sp. nov., isolated from sediment in Xinjiang, China.</title>
        <authorList>
            <person name="Zhang R."/>
        </authorList>
    </citation>
    <scope>NUCLEOTIDE SEQUENCE</scope>
    <source>
        <strain evidence="2">D2Q-11</strain>
    </source>
</reference>
<protein>
    <submittedName>
        <fullName evidence="2">DUF3343 domain-containing protein</fullName>
    </submittedName>
</protein>
<comment type="caution">
    <text evidence="2">The sequence shown here is derived from an EMBL/GenBank/DDBJ whole genome shotgun (WGS) entry which is preliminary data.</text>
</comment>
<keyword evidence="3" id="KW-1185">Reference proteome</keyword>
<dbReference type="AlphaFoldDB" id="A0A942ZA70"/>
<feature type="domain" description="Putative Se/S carrier protein-like" evidence="1">
    <location>
        <begin position="11"/>
        <end position="77"/>
    </location>
</feature>
<dbReference type="InterPro" id="IPR021778">
    <property type="entry name" value="Se/S_carrier-like"/>
</dbReference>
<organism evidence="2 3">
    <name type="scientific">Anaeromonas frigoriresistens</name>
    <dbReference type="NCBI Taxonomy" id="2683708"/>
    <lineage>
        <taxon>Bacteria</taxon>
        <taxon>Bacillati</taxon>
        <taxon>Bacillota</taxon>
        <taxon>Tissierellia</taxon>
        <taxon>Tissierellales</taxon>
        <taxon>Thermohalobacteraceae</taxon>
        <taxon>Anaeromonas</taxon>
    </lineage>
</organism>
<evidence type="ECO:0000313" key="2">
    <source>
        <dbReference type="EMBL" id="MBS4540053.1"/>
    </source>
</evidence>
<evidence type="ECO:0000259" key="1">
    <source>
        <dbReference type="Pfam" id="PF11823"/>
    </source>
</evidence>
<dbReference type="RefSeq" id="WP_203367949.1">
    <property type="nucleotide sequence ID" value="NZ_WSFT01000053.1"/>
</dbReference>